<evidence type="ECO:0000256" key="5">
    <source>
        <dbReference type="SAM" id="MobiDB-lite"/>
    </source>
</evidence>
<dbReference type="AlphaFoldDB" id="A0A0D8BK54"/>
<dbReference type="PROSITE" id="PS00455">
    <property type="entry name" value="AMP_BINDING"/>
    <property type="match status" value="1"/>
</dbReference>
<dbReference type="EC" id="6.2.1.16" evidence="7"/>
<dbReference type="InterPro" id="IPR042099">
    <property type="entry name" value="ANL_N_sf"/>
</dbReference>
<name>A0A0D8BK54_9ACTN</name>
<evidence type="ECO:0000256" key="3">
    <source>
        <dbReference type="ARBA" id="ARBA00022741"/>
    </source>
</evidence>
<accession>A0A0D8BK54</accession>
<evidence type="ECO:0000313" key="7">
    <source>
        <dbReference type="EMBL" id="KJE24648.1"/>
    </source>
</evidence>
<keyword evidence="4" id="KW-0067">ATP-binding</keyword>
<reference evidence="8" key="1">
    <citation type="submission" date="2015-02" db="EMBL/GenBank/DDBJ databases">
        <title>Draft Genome of Frankia sp. CpI1-S.</title>
        <authorList>
            <person name="Oshone R.T."/>
            <person name="Ngom M."/>
            <person name="Ghodhbane-Gtari F."/>
            <person name="Gtari M."/>
            <person name="Morris K."/>
            <person name="Thomas K."/>
            <person name="Sen A."/>
            <person name="Tisa L.S."/>
        </authorList>
    </citation>
    <scope>NUCLEOTIDE SEQUENCE [LARGE SCALE GENOMIC DNA]</scope>
    <source>
        <strain evidence="8">CpI1-S</strain>
    </source>
</reference>
<dbReference type="PATRIC" id="fig|1502723.3.peg.4282"/>
<dbReference type="NCBIfam" id="NF002937">
    <property type="entry name" value="PRK03584.1"/>
    <property type="match status" value="1"/>
</dbReference>
<feature type="region of interest" description="Disordered" evidence="5">
    <location>
        <begin position="1"/>
        <end position="33"/>
    </location>
</feature>
<dbReference type="Gene3D" id="3.30.300.30">
    <property type="match status" value="1"/>
</dbReference>
<keyword evidence="2 7" id="KW-0436">Ligase</keyword>
<feature type="compositionally biased region" description="Low complexity" evidence="5">
    <location>
        <begin position="12"/>
        <end position="23"/>
    </location>
</feature>
<dbReference type="PANTHER" id="PTHR42921">
    <property type="entry name" value="ACETOACETYL-COA SYNTHETASE"/>
    <property type="match status" value="1"/>
</dbReference>
<dbReference type="SUPFAM" id="SSF56801">
    <property type="entry name" value="Acetyl-CoA synthetase-like"/>
    <property type="match status" value="1"/>
</dbReference>
<comment type="similarity">
    <text evidence="1">Belongs to the ATP-dependent AMP-binding enzyme family.</text>
</comment>
<reference evidence="7 8" key="2">
    <citation type="journal article" date="2016" name="Genome Announc.">
        <title>Permanent Draft Genome Sequences for Two Variants of Frankia sp. Strain CpI1, the First Frankia Strain Isolated from Root Nodules of Comptonia peregrina.</title>
        <authorList>
            <person name="Oshone R."/>
            <person name="Hurst S.G.IV."/>
            <person name="Abebe-Akele F."/>
            <person name="Simpson S."/>
            <person name="Morris K."/>
            <person name="Thomas W.K."/>
            <person name="Tisa L.S."/>
        </authorList>
    </citation>
    <scope>NUCLEOTIDE SEQUENCE [LARGE SCALE GENOMIC DNA]</scope>
    <source>
        <strain evidence="8">CpI1-S</strain>
    </source>
</reference>
<dbReference type="GO" id="GO:0030729">
    <property type="term" value="F:acetoacetate-CoA ligase activity"/>
    <property type="evidence" value="ECO:0007669"/>
    <property type="project" value="UniProtKB-EC"/>
</dbReference>
<organism evidence="7 8">
    <name type="scientific">Frankia torreyi</name>
    <dbReference type="NCBI Taxonomy" id="1856"/>
    <lineage>
        <taxon>Bacteria</taxon>
        <taxon>Bacillati</taxon>
        <taxon>Actinomycetota</taxon>
        <taxon>Actinomycetes</taxon>
        <taxon>Frankiales</taxon>
        <taxon>Frankiaceae</taxon>
        <taxon>Frankia</taxon>
    </lineage>
</organism>
<gene>
    <name evidence="7" type="ORF">FF36_01022</name>
</gene>
<dbReference type="InterPro" id="IPR045851">
    <property type="entry name" value="AMP-bd_C_sf"/>
</dbReference>
<dbReference type="Gene3D" id="3.40.50.12780">
    <property type="entry name" value="N-terminal domain of ligase-like"/>
    <property type="match status" value="1"/>
</dbReference>
<evidence type="ECO:0000259" key="6">
    <source>
        <dbReference type="Pfam" id="PF00501"/>
    </source>
</evidence>
<dbReference type="InterPro" id="IPR005914">
    <property type="entry name" value="Acac_CoA_synth"/>
</dbReference>
<evidence type="ECO:0000256" key="4">
    <source>
        <dbReference type="ARBA" id="ARBA00022840"/>
    </source>
</evidence>
<dbReference type="Proteomes" id="UP000032545">
    <property type="component" value="Unassembled WGS sequence"/>
</dbReference>
<feature type="domain" description="AMP-dependent synthetase/ligase" evidence="6">
    <location>
        <begin position="127"/>
        <end position="507"/>
    </location>
</feature>
<evidence type="ECO:0000313" key="8">
    <source>
        <dbReference type="Proteomes" id="UP000032545"/>
    </source>
</evidence>
<keyword evidence="3" id="KW-0547">Nucleotide-binding</keyword>
<dbReference type="PANTHER" id="PTHR42921:SF1">
    <property type="entry name" value="ACETOACETYL-COA SYNTHETASE"/>
    <property type="match status" value="1"/>
</dbReference>
<dbReference type="Pfam" id="PF00501">
    <property type="entry name" value="AMP-binding"/>
    <property type="match status" value="1"/>
</dbReference>
<sequence>MAADGTAPQRPAPAGAEHPAAAGSTQVRPGTPLWEPSARRIEQAAVTNYRGWLAAERGVDLGDEAALWEWSVTELGPFWESIWDFCAVEGERGDGPALADGPAFTDAKMPGAVWFPGARVNYAENALTRRGAAPAVIAVREDGATAVVSWDELRRQVARAAAGLRALGVTEGDRVCGVLPNTVYATVAMLAAASIGAVWSSCSPELGATALAARFTQIAPKVLIGVDGYTYRGQGYDTIAALGTLAADLPGLVATVIVPYLAPDAFARARGAGLPGLLTWDELMAAESAELEFTRVAFDAPLWILYSSGTTGPPKAIVHGHGGILLEHLKALALHLDLGPDDRYCWFTTTGWMMWNYLVSGLLVGATIVLYDGAAGYPALGTLFGLAEALEVTCLGTSAAYLQSCRDAGLVPREHADLSLLRTIGSTGSPLSAAVYAWVYEAVSPQVMLSSISGGTDVCTALVAGLPTMPVRAGEIGSRALGCAVAAFDADGKEVVDEVGELVVTAPMPSMPLRLWGDPDGSRLHDSYYATYPGVWRHGDWVRITSDGAVVVEGRSDATLNRGGIRIGTGELYSVVEQFAEVTDSLAVDTSDAPGGGELLLFVALAEPGLTAELAQRIRQTVRTELSPRHVPDRILEIAAVPRTHTGKKLEVPVKRLLAGAALADVVSLDAVANPQALLAIAATAEQARAATAEQAAGAPITTPDD</sequence>
<comment type="caution">
    <text evidence="7">The sequence shown here is derived from an EMBL/GenBank/DDBJ whole genome shotgun (WGS) entry which is preliminary data.</text>
</comment>
<keyword evidence="8" id="KW-1185">Reference proteome</keyword>
<dbReference type="NCBIfam" id="TIGR01217">
    <property type="entry name" value="ac_ac_CoA_syn"/>
    <property type="match status" value="1"/>
</dbReference>
<dbReference type="GO" id="GO:0005524">
    <property type="term" value="F:ATP binding"/>
    <property type="evidence" value="ECO:0007669"/>
    <property type="project" value="UniProtKB-KW"/>
</dbReference>
<evidence type="ECO:0000256" key="2">
    <source>
        <dbReference type="ARBA" id="ARBA00022598"/>
    </source>
</evidence>
<proteinExistence type="inferred from homology"/>
<dbReference type="InterPro" id="IPR020845">
    <property type="entry name" value="AMP-binding_CS"/>
</dbReference>
<protein>
    <submittedName>
        <fullName evidence="7">Acetoacetyl-CoA synthase</fullName>
        <ecNumber evidence="7">6.2.1.16</ecNumber>
    </submittedName>
</protein>
<dbReference type="GO" id="GO:0006629">
    <property type="term" value="P:lipid metabolic process"/>
    <property type="evidence" value="ECO:0007669"/>
    <property type="project" value="InterPro"/>
</dbReference>
<dbReference type="InterPro" id="IPR000873">
    <property type="entry name" value="AMP-dep_synth/lig_dom"/>
</dbReference>
<evidence type="ECO:0000256" key="1">
    <source>
        <dbReference type="ARBA" id="ARBA00006432"/>
    </source>
</evidence>
<dbReference type="EMBL" id="JYFN01000005">
    <property type="protein sequence ID" value="KJE24648.1"/>
    <property type="molecule type" value="Genomic_DNA"/>
</dbReference>